<dbReference type="InterPro" id="IPR002716">
    <property type="entry name" value="PIN_dom"/>
</dbReference>
<evidence type="ECO:0000313" key="9">
    <source>
        <dbReference type="EMBL" id="CAB5030344.1"/>
    </source>
</evidence>
<evidence type="ECO:0000313" key="7">
    <source>
        <dbReference type="EMBL" id="CAB4829283.1"/>
    </source>
</evidence>
<dbReference type="InterPro" id="IPR022907">
    <property type="entry name" value="VapC_family"/>
</dbReference>
<evidence type="ECO:0000313" key="8">
    <source>
        <dbReference type="EMBL" id="CAB4969200.1"/>
    </source>
</evidence>
<dbReference type="EMBL" id="CAFBQW010000108">
    <property type="protein sequence ID" value="CAB5066784.1"/>
    <property type="molecule type" value="Genomic_DNA"/>
</dbReference>
<dbReference type="EMBL" id="CAFAAQ010000347">
    <property type="protein sequence ID" value="CAB4829283.1"/>
    <property type="molecule type" value="Genomic_DNA"/>
</dbReference>
<sequence length="141" mass="15480">MTLFLDTTALLARYLEGPAQVSALGAMKADEDWCASALALSEALMLVDRLGDDPQRTDELRRAMRDDWERIHIVPVDQRCLDRAAELGRTQPVRTVDAIHLAAADRLPKPLTYLTFDPGQIPVALALGFEVHSTHSGSDTA</sequence>
<evidence type="ECO:0000256" key="2">
    <source>
        <dbReference type="ARBA" id="ARBA00022722"/>
    </source>
</evidence>
<dbReference type="CDD" id="cd09874">
    <property type="entry name" value="PIN_MT3492-like"/>
    <property type="match status" value="1"/>
</dbReference>
<dbReference type="AlphaFoldDB" id="A0A6J7RNR5"/>
<reference evidence="9" key="1">
    <citation type="submission" date="2020-05" db="EMBL/GenBank/DDBJ databases">
        <authorList>
            <person name="Chiriac C."/>
            <person name="Salcher M."/>
            <person name="Ghai R."/>
            <person name="Kavagutti S V."/>
        </authorList>
    </citation>
    <scope>NUCLEOTIDE SEQUENCE</scope>
</reference>
<evidence type="ECO:0000256" key="3">
    <source>
        <dbReference type="ARBA" id="ARBA00022723"/>
    </source>
</evidence>
<dbReference type="InterPro" id="IPR029060">
    <property type="entry name" value="PIN-like_dom_sf"/>
</dbReference>
<dbReference type="EMBL" id="CAFBPW010000042">
    <property type="protein sequence ID" value="CAB5030344.1"/>
    <property type="molecule type" value="Genomic_DNA"/>
</dbReference>
<evidence type="ECO:0000256" key="4">
    <source>
        <dbReference type="ARBA" id="ARBA00022801"/>
    </source>
</evidence>
<protein>
    <submittedName>
        <fullName evidence="9">Unannotated protein</fullName>
    </submittedName>
</protein>
<dbReference type="SUPFAM" id="SSF88723">
    <property type="entry name" value="PIN domain-like"/>
    <property type="match status" value="1"/>
</dbReference>
<dbReference type="Gene3D" id="3.40.50.1010">
    <property type="entry name" value="5'-nuclease"/>
    <property type="match status" value="1"/>
</dbReference>
<accession>A0A6J7RNR5</accession>
<evidence type="ECO:0000259" key="5">
    <source>
        <dbReference type="Pfam" id="PF01850"/>
    </source>
</evidence>
<organism evidence="9">
    <name type="scientific">freshwater metagenome</name>
    <dbReference type="NCBI Taxonomy" id="449393"/>
    <lineage>
        <taxon>unclassified sequences</taxon>
        <taxon>metagenomes</taxon>
        <taxon>ecological metagenomes</taxon>
    </lineage>
</organism>
<dbReference type="HAMAP" id="MF_00265">
    <property type="entry name" value="VapC_Nob1"/>
    <property type="match status" value="1"/>
</dbReference>
<dbReference type="Pfam" id="PF01850">
    <property type="entry name" value="PIN"/>
    <property type="match status" value="1"/>
</dbReference>
<dbReference type="EMBL" id="CAFBOG010000009">
    <property type="protein sequence ID" value="CAB4969200.1"/>
    <property type="molecule type" value="Genomic_DNA"/>
</dbReference>
<proteinExistence type="inferred from homology"/>
<evidence type="ECO:0000313" key="10">
    <source>
        <dbReference type="EMBL" id="CAB5066784.1"/>
    </source>
</evidence>
<keyword evidence="2" id="KW-0540">Nuclease</keyword>
<dbReference type="EMBL" id="CAEZXS010000030">
    <property type="protein sequence ID" value="CAB4690718.1"/>
    <property type="molecule type" value="Genomic_DNA"/>
</dbReference>
<evidence type="ECO:0000256" key="1">
    <source>
        <dbReference type="ARBA" id="ARBA00022649"/>
    </source>
</evidence>
<dbReference type="GO" id="GO:0046872">
    <property type="term" value="F:metal ion binding"/>
    <property type="evidence" value="ECO:0007669"/>
    <property type="project" value="UniProtKB-KW"/>
</dbReference>
<dbReference type="GO" id="GO:0016787">
    <property type="term" value="F:hydrolase activity"/>
    <property type="evidence" value="ECO:0007669"/>
    <property type="project" value="UniProtKB-KW"/>
</dbReference>
<keyword evidence="4" id="KW-0378">Hydrolase</keyword>
<keyword evidence="3" id="KW-0479">Metal-binding</keyword>
<evidence type="ECO:0000313" key="6">
    <source>
        <dbReference type="EMBL" id="CAB4690718.1"/>
    </source>
</evidence>
<name>A0A6J7RNR5_9ZZZZ</name>
<feature type="domain" description="PIN" evidence="5">
    <location>
        <begin position="4"/>
        <end position="106"/>
    </location>
</feature>
<gene>
    <name evidence="6" type="ORF">UFOPK2582_00394</name>
    <name evidence="7" type="ORF">UFOPK3046_02256</name>
    <name evidence="8" type="ORF">UFOPK3914_00206</name>
    <name evidence="9" type="ORF">UFOPK4173_00547</name>
    <name evidence="10" type="ORF">UFOPK4354_01051</name>
</gene>
<dbReference type="GO" id="GO:0004540">
    <property type="term" value="F:RNA nuclease activity"/>
    <property type="evidence" value="ECO:0007669"/>
    <property type="project" value="InterPro"/>
</dbReference>
<keyword evidence="1" id="KW-1277">Toxin-antitoxin system</keyword>